<dbReference type="Proteomes" id="UP001302374">
    <property type="component" value="Chromosome"/>
</dbReference>
<dbReference type="EMBL" id="JAATLI010000001">
    <property type="protein sequence ID" value="NJC16415.1"/>
    <property type="molecule type" value="Genomic_DNA"/>
</dbReference>
<dbReference type="InterPro" id="IPR011990">
    <property type="entry name" value="TPR-like_helical_dom_sf"/>
</dbReference>
<evidence type="ECO:0000259" key="7">
    <source>
        <dbReference type="Pfam" id="PF14322"/>
    </source>
</evidence>
<keyword evidence="3" id="KW-0732">Signal</keyword>
<evidence type="ECO:0000256" key="5">
    <source>
        <dbReference type="ARBA" id="ARBA00023237"/>
    </source>
</evidence>
<dbReference type="InterPro" id="IPR012944">
    <property type="entry name" value="SusD_RagB_dom"/>
</dbReference>
<evidence type="ECO:0000256" key="1">
    <source>
        <dbReference type="ARBA" id="ARBA00004442"/>
    </source>
</evidence>
<sequence>MKKILFSIILVVGLSGCSDFLEPDSPSEYVPETADALNEMLLGEAYPKATTTGLFSLHGALDDDIEMSDVYIAQRTTSAIENLRLVYSWDPEMYDLYESGTNAMKQWKTYYQFILGTNAALDYLSDVTGSVEDKAYVAAQAYALRAFFYFNLVNLFGEPYNYNKAADGVPLKLASGLSDNYEKRATVGEVYEQIIKDLNEAEKNFLTLPEASQNKASYRINLPAVELLHARVCLHMEDMEGAAKYARKVIEDWDYSLYDLKSFIKVDEIVAGVDASYPNYVSLENPETIWAYGSASDFVSTIGLADYMEDGKTLAYMVNASQGLIDCFEEEDLRKTLYLVQELRGADNAQPKDLKPAEGHYLPWSKCIMNYNNSVKYNTVFGMSLRLSEAYLILAEAVYNTDEELALRMINELREKRYAEGKNYEVNYSGEELLNFIREERRRELCFEGQRWFDLRRYGMPSFKRRWIEYGDYLGNYVIEKEDAAYTLPISSDVIERNPALKQNRLTTKKILQ</sequence>
<organism evidence="8 10">
    <name type="scientific">Butyricimonas paravirosa</name>
    <dbReference type="NCBI Taxonomy" id="1472417"/>
    <lineage>
        <taxon>Bacteria</taxon>
        <taxon>Pseudomonadati</taxon>
        <taxon>Bacteroidota</taxon>
        <taxon>Bacteroidia</taxon>
        <taxon>Bacteroidales</taxon>
        <taxon>Odoribacteraceae</taxon>
        <taxon>Butyricimonas</taxon>
    </lineage>
</organism>
<name>A0A7X5Y8C2_9BACT</name>
<dbReference type="EMBL" id="CP043839">
    <property type="protein sequence ID" value="WOF13081.1"/>
    <property type="molecule type" value="Genomic_DNA"/>
</dbReference>
<evidence type="ECO:0000313" key="10">
    <source>
        <dbReference type="Proteomes" id="UP000576368"/>
    </source>
</evidence>
<reference evidence="9 11" key="1">
    <citation type="submission" date="2019-09" db="EMBL/GenBank/DDBJ databases">
        <title>Butyricimonas paravirosa DSM 105722 (=214-4 = JCM 18677 = CCUG 65563).</title>
        <authorList>
            <person name="Le Roy T."/>
            <person name="Cani P.D."/>
        </authorList>
    </citation>
    <scope>NUCLEOTIDE SEQUENCE [LARGE SCALE GENOMIC DNA]</scope>
    <source>
        <strain evidence="9 11">DSM 105722</strain>
    </source>
</reference>
<reference evidence="8 10" key="2">
    <citation type="submission" date="2020-03" db="EMBL/GenBank/DDBJ databases">
        <title>Genomic Encyclopedia of Type Strains, Phase IV (KMG-IV): sequencing the most valuable type-strain genomes for metagenomic binning, comparative biology and taxonomic classification.</title>
        <authorList>
            <person name="Goeker M."/>
        </authorList>
    </citation>
    <scope>NUCLEOTIDE SEQUENCE [LARGE SCALE GENOMIC DNA]</scope>
    <source>
        <strain evidence="8 10">DSM 105722</strain>
    </source>
</reference>
<evidence type="ECO:0000313" key="9">
    <source>
        <dbReference type="EMBL" id="WOF13081.1"/>
    </source>
</evidence>
<evidence type="ECO:0000259" key="6">
    <source>
        <dbReference type="Pfam" id="PF07980"/>
    </source>
</evidence>
<dbReference type="RefSeq" id="WP_118594351.1">
    <property type="nucleotide sequence ID" value="NZ_BMPA01000001.1"/>
</dbReference>
<feature type="domain" description="RagB/SusD" evidence="6">
    <location>
        <begin position="376"/>
        <end position="504"/>
    </location>
</feature>
<dbReference type="SUPFAM" id="SSF48452">
    <property type="entry name" value="TPR-like"/>
    <property type="match status" value="1"/>
</dbReference>
<evidence type="ECO:0000313" key="11">
    <source>
        <dbReference type="Proteomes" id="UP001302374"/>
    </source>
</evidence>
<protein>
    <submittedName>
        <fullName evidence="9">RagB/SusD family nutrient uptake outer membrane protein</fullName>
    </submittedName>
</protein>
<evidence type="ECO:0000256" key="4">
    <source>
        <dbReference type="ARBA" id="ARBA00023136"/>
    </source>
</evidence>
<dbReference type="Pfam" id="PF14322">
    <property type="entry name" value="SusD-like_3"/>
    <property type="match status" value="1"/>
</dbReference>
<dbReference type="GO" id="GO:0009279">
    <property type="term" value="C:cell outer membrane"/>
    <property type="evidence" value="ECO:0007669"/>
    <property type="project" value="UniProtKB-SubCell"/>
</dbReference>
<proteinExistence type="inferred from homology"/>
<comment type="similarity">
    <text evidence="2">Belongs to the SusD family.</text>
</comment>
<dbReference type="Proteomes" id="UP000576368">
    <property type="component" value="Unassembled WGS sequence"/>
</dbReference>
<dbReference type="PROSITE" id="PS51257">
    <property type="entry name" value="PROKAR_LIPOPROTEIN"/>
    <property type="match status" value="1"/>
</dbReference>
<dbReference type="AlphaFoldDB" id="A0A7X5Y8C2"/>
<evidence type="ECO:0000256" key="3">
    <source>
        <dbReference type="ARBA" id="ARBA00022729"/>
    </source>
</evidence>
<comment type="subcellular location">
    <subcellularLocation>
        <location evidence="1">Cell outer membrane</location>
    </subcellularLocation>
</comment>
<feature type="domain" description="SusD-like N-terminal" evidence="7">
    <location>
        <begin position="88"/>
        <end position="233"/>
    </location>
</feature>
<accession>A0A7X5Y8C2</accession>
<dbReference type="GeneID" id="86892184"/>
<dbReference type="Pfam" id="PF07980">
    <property type="entry name" value="SusD_RagB"/>
    <property type="match status" value="1"/>
</dbReference>
<keyword evidence="4" id="KW-0472">Membrane</keyword>
<dbReference type="Gene3D" id="1.25.40.390">
    <property type="match status" value="1"/>
</dbReference>
<gene>
    <name evidence="9" type="ORF">F1644_12790</name>
    <name evidence="8" type="ORF">GGR15_000017</name>
</gene>
<evidence type="ECO:0000256" key="2">
    <source>
        <dbReference type="ARBA" id="ARBA00006275"/>
    </source>
</evidence>
<keyword evidence="11" id="KW-1185">Reference proteome</keyword>
<evidence type="ECO:0000313" key="8">
    <source>
        <dbReference type="EMBL" id="NJC16415.1"/>
    </source>
</evidence>
<keyword evidence="5" id="KW-0998">Cell outer membrane</keyword>
<dbReference type="InterPro" id="IPR033985">
    <property type="entry name" value="SusD-like_N"/>
</dbReference>